<dbReference type="PROSITE" id="PS51257">
    <property type="entry name" value="PROKAR_LIPOPROTEIN"/>
    <property type="match status" value="1"/>
</dbReference>
<proteinExistence type="predicted"/>
<gene>
    <name evidence="2" type="ORF">RM520_01090</name>
</gene>
<evidence type="ECO:0000313" key="3">
    <source>
        <dbReference type="Proteomes" id="UP001250662"/>
    </source>
</evidence>
<dbReference type="EMBL" id="JAVRHU010000001">
    <property type="protein sequence ID" value="MDT0620196.1"/>
    <property type="molecule type" value="Genomic_DNA"/>
</dbReference>
<evidence type="ECO:0000256" key="1">
    <source>
        <dbReference type="SAM" id="Coils"/>
    </source>
</evidence>
<comment type="caution">
    <text evidence="2">The sequence shown here is derived from an EMBL/GenBank/DDBJ whole genome shotgun (WGS) entry which is preliminary data.</text>
</comment>
<reference evidence="2 3" key="1">
    <citation type="submission" date="2023-09" db="EMBL/GenBank/DDBJ databases">
        <authorList>
            <person name="Rey-Velasco X."/>
        </authorList>
    </citation>
    <scope>NUCLEOTIDE SEQUENCE [LARGE SCALE GENOMIC DNA]</scope>
    <source>
        <strain evidence="2 3">P007</strain>
    </source>
</reference>
<feature type="coiled-coil region" evidence="1">
    <location>
        <begin position="115"/>
        <end position="142"/>
    </location>
</feature>
<sequence>MFNHLNKIALLFILVFSFSCKQEKKTEEEKPTQMEQVMIVHDEVMPKMGTVSKLVAQLKSKVDSTETGMEYQAAMRDLQKANKSMMDWMMGFGNRFDSDEILNGKELTSEKKEWLNEEEEKVNALKEQINMSIEKAQLLLEK</sequence>
<evidence type="ECO:0008006" key="4">
    <source>
        <dbReference type="Google" id="ProtNLM"/>
    </source>
</evidence>
<keyword evidence="1" id="KW-0175">Coiled coil</keyword>
<protein>
    <recommendedName>
        <fullName evidence="4">Viral A-type inclusion protein</fullName>
    </recommendedName>
</protein>
<accession>A0ABU3BCK1</accession>
<dbReference type="Proteomes" id="UP001250662">
    <property type="component" value="Unassembled WGS sequence"/>
</dbReference>
<name>A0ABU3BCK1_9FLAO</name>
<organism evidence="2 3">
    <name type="scientific">Croceitalea vernalis</name>
    <dbReference type="NCBI Taxonomy" id="3075599"/>
    <lineage>
        <taxon>Bacteria</taxon>
        <taxon>Pseudomonadati</taxon>
        <taxon>Bacteroidota</taxon>
        <taxon>Flavobacteriia</taxon>
        <taxon>Flavobacteriales</taxon>
        <taxon>Flavobacteriaceae</taxon>
        <taxon>Croceitalea</taxon>
    </lineage>
</organism>
<evidence type="ECO:0000313" key="2">
    <source>
        <dbReference type="EMBL" id="MDT0620196.1"/>
    </source>
</evidence>
<dbReference type="RefSeq" id="WP_311383856.1">
    <property type="nucleotide sequence ID" value="NZ_JAVRHU010000001.1"/>
</dbReference>
<keyword evidence="3" id="KW-1185">Reference proteome</keyword>